<organism evidence="1 2">
    <name type="scientific">Spirosoma radiotolerans</name>
    <dbReference type="NCBI Taxonomy" id="1379870"/>
    <lineage>
        <taxon>Bacteria</taxon>
        <taxon>Pseudomonadati</taxon>
        <taxon>Bacteroidota</taxon>
        <taxon>Cytophagia</taxon>
        <taxon>Cytophagales</taxon>
        <taxon>Cytophagaceae</taxon>
        <taxon>Spirosoma</taxon>
    </lineage>
</organism>
<sequence length="268" mass="30171">MPSHLQPFQSFIDKAIQICQQDSEAIGLAAGGSWITGEIDAYSDLDLVLITTRQLAPDVGHMRDYAARFGTLLASFRGDHVGEPRLLIALYESPLLHVDIKFLTPVEFYERVENPVVLWERDQLLTTIIQQSTAQYPPIDFQATEDRFWIWMHYAALKVGRGEFFEAADFLAFVRTMVLGPLLHLKNGGLPRGVRRAETAFNAVDVDRLRKTIATPDREALLSSLTEAMHLYEELRDALAPASLLKNRTAQSAVTHYMDTIQQVTVSI</sequence>
<dbReference type="Gene3D" id="3.30.460.10">
    <property type="entry name" value="Beta Polymerase, domain 2"/>
    <property type="match status" value="1"/>
</dbReference>
<evidence type="ECO:0000313" key="2">
    <source>
        <dbReference type="Proteomes" id="UP000033054"/>
    </source>
</evidence>
<dbReference type="OrthoDB" id="7375008at2"/>
<protein>
    <recommendedName>
        <fullName evidence="3">Oxalate:formate antiporter</fullName>
    </recommendedName>
</protein>
<dbReference type="STRING" id="1379870.SD10_14810"/>
<dbReference type="RefSeq" id="WP_046574676.1">
    <property type="nucleotide sequence ID" value="NZ_CP010429.1"/>
</dbReference>
<dbReference type="AlphaFoldDB" id="A0A0E3ZVS9"/>
<dbReference type="KEGG" id="srd:SD10_14810"/>
<name>A0A0E3ZVS9_9BACT</name>
<proteinExistence type="predicted"/>
<gene>
    <name evidence="1" type="ORF">SD10_14810</name>
</gene>
<dbReference type="Proteomes" id="UP000033054">
    <property type="component" value="Chromosome"/>
</dbReference>
<evidence type="ECO:0008006" key="3">
    <source>
        <dbReference type="Google" id="ProtNLM"/>
    </source>
</evidence>
<dbReference type="Gene3D" id="1.20.120.330">
    <property type="entry name" value="Nucleotidyltransferases domain 2"/>
    <property type="match status" value="1"/>
</dbReference>
<reference evidence="1 2" key="1">
    <citation type="journal article" date="2014" name="Curr. Microbiol.">
        <title>Spirosoma radiotolerans sp. nov., a gamma-radiation-resistant bacterium isolated from gamma ray-irradiated soil.</title>
        <authorList>
            <person name="Lee J.J."/>
            <person name="Srinivasan S."/>
            <person name="Lim S."/>
            <person name="Joe M."/>
            <person name="Im S."/>
            <person name="Bae S.I."/>
            <person name="Park K.R."/>
            <person name="Han J.H."/>
            <person name="Park S.H."/>
            <person name="Joo B.M."/>
            <person name="Park S.J."/>
            <person name="Kim M.K."/>
        </authorList>
    </citation>
    <scope>NUCLEOTIDE SEQUENCE [LARGE SCALE GENOMIC DNA]</scope>
    <source>
        <strain evidence="1 2">DG5A</strain>
    </source>
</reference>
<dbReference type="SUPFAM" id="SSF81301">
    <property type="entry name" value="Nucleotidyltransferase"/>
    <property type="match status" value="1"/>
</dbReference>
<dbReference type="HOGENOM" id="CLU_1064611_0_0_10"/>
<dbReference type="PATRIC" id="fig|1379870.5.peg.3219"/>
<keyword evidence="2" id="KW-1185">Reference proteome</keyword>
<dbReference type="EMBL" id="CP010429">
    <property type="protein sequence ID" value="AKD55985.1"/>
    <property type="molecule type" value="Genomic_DNA"/>
</dbReference>
<accession>A0A0E3ZVS9</accession>
<dbReference type="InterPro" id="IPR043519">
    <property type="entry name" value="NT_sf"/>
</dbReference>
<evidence type="ECO:0000313" key="1">
    <source>
        <dbReference type="EMBL" id="AKD55985.1"/>
    </source>
</evidence>